<dbReference type="EMBL" id="LAZR01003984">
    <property type="protein sequence ID" value="KKN12859.1"/>
    <property type="molecule type" value="Genomic_DNA"/>
</dbReference>
<evidence type="ECO:0000256" key="1">
    <source>
        <dbReference type="ARBA" id="ARBA00001933"/>
    </source>
</evidence>
<dbReference type="AlphaFoldDB" id="A0A0F9N4H4"/>
<dbReference type="PANTHER" id="PTHR43713:SF3">
    <property type="entry name" value="GLUTAMATE-1-SEMIALDEHYDE 2,1-AMINOMUTASE 1, CHLOROPLASTIC-RELATED"/>
    <property type="match status" value="1"/>
</dbReference>
<keyword evidence="2" id="KW-0663">Pyridoxal phosphate</keyword>
<evidence type="ECO:0000313" key="3">
    <source>
        <dbReference type="EMBL" id="KKN12859.1"/>
    </source>
</evidence>
<comment type="cofactor">
    <cofactor evidence="1">
        <name>pyridoxal 5'-phosphate</name>
        <dbReference type="ChEBI" id="CHEBI:597326"/>
    </cofactor>
</comment>
<dbReference type="PANTHER" id="PTHR43713">
    <property type="entry name" value="GLUTAMATE-1-SEMIALDEHYDE 2,1-AMINOMUTASE"/>
    <property type="match status" value="1"/>
</dbReference>
<sequence>MDQTHPHSLRYSRSEDMLEAALEVIPLASQTFSKSLTQYPRGVSPFFIQRGKGSTVWDVDGNAYVDFNNGLASVTLGHADPDVNAAVADQLQDGITFPLAHPLEAEVARLIIEMVPSADMVRFGKNGSDATSGAIRAARAFTGRDRVAVCGYHGWQDWYIGSTARNKGVPKATRDLTHAFPFNDLAALDALFSAHPGEFAAVILEPMNTTFPADGFLQGLIDRAHAHGALVVFDETITGFRYSEGGAQELFGVTPDLSCFGKGLANGFPLSAVVGRADVMREFEDVFFSFTMGGEAMSLAAAKAALTKLRTDNVIARLHQLGERVEAGTKALIAKHGCADFLGFAGHPTWSFLTMSDCNGVSSFEIKTLWMQEILERGFISVGTHNVSFAHSDDEIDRLLAAYDDIFPLLKTAVEERAIRQYLRCEPLVPLFKLR</sequence>
<proteinExistence type="predicted"/>
<comment type="caution">
    <text evidence="3">The sequence shown here is derived from an EMBL/GenBank/DDBJ whole genome shotgun (WGS) entry which is preliminary data.</text>
</comment>
<dbReference type="InterPro" id="IPR005814">
    <property type="entry name" value="Aminotrans_3"/>
</dbReference>
<gene>
    <name evidence="3" type="ORF">LCGC14_1012160</name>
</gene>
<dbReference type="InterPro" id="IPR015422">
    <property type="entry name" value="PyrdxlP-dep_Trfase_small"/>
</dbReference>
<dbReference type="InterPro" id="IPR015421">
    <property type="entry name" value="PyrdxlP-dep_Trfase_major"/>
</dbReference>
<protein>
    <recommendedName>
        <fullName evidence="4">Glutamate-1-semialdehyde 2,1-aminomutase</fullName>
    </recommendedName>
</protein>
<dbReference type="GO" id="GO:0030170">
    <property type="term" value="F:pyridoxal phosphate binding"/>
    <property type="evidence" value="ECO:0007669"/>
    <property type="project" value="InterPro"/>
</dbReference>
<evidence type="ECO:0008006" key="4">
    <source>
        <dbReference type="Google" id="ProtNLM"/>
    </source>
</evidence>
<dbReference type="Pfam" id="PF00202">
    <property type="entry name" value="Aminotran_3"/>
    <property type="match status" value="1"/>
</dbReference>
<organism evidence="3">
    <name type="scientific">marine sediment metagenome</name>
    <dbReference type="NCBI Taxonomy" id="412755"/>
    <lineage>
        <taxon>unclassified sequences</taxon>
        <taxon>metagenomes</taxon>
        <taxon>ecological metagenomes</taxon>
    </lineage>
</organism>
<evidence type="ECO:0000256" key="2">
    <source>
        <dbReference type="ARBA" id="ARBA00022898"/>
    </source>
</evidence>
<dbReference type="SUPFAM" id="SSF53383">
    <property type="entry name" value="PLP-dependent transferases"/>
    <property type="match status" value="1"/>
</dbReference>
<dbReference type="GO" id="GO:0008483">
    <property type="term" value="F:transaminase activity"/>
    <property type="evidence" value="ECO:0007669"/>
    <property type="project" value="InterPro"/>
</dbReference>
<dbReference type="Gene3D" id="3.40.640.10">
    <property type="entry name" value="Type I PLP-dependent aspartate aminotransferase-like (Major domain)"/>
    <property type="match status" value="1"/>
</dbReference>
<dbReference type="InterPro" id="IPR015424">
    <property type="entry name" value="PyrdxlP-dep_Trfase"/>
</dbReference>
<accession>A0A0F9N4H4</accession>
<dbReference type="Gene3D" id="3.90.1150.10">
    <property type="entry name" value="Aspartate Aminotransferase, domain 1"/>
    <property type="match status" value="1"/>
</dbReference>
<reference evidence="3" key="1">
    <citation type="journal article" date="2015" name="Nature">
        <title>Complex archaea that bridge the gap between prokaryotes and eukaryotes.</title>
        <authorList>
            <person name="Spang A."/>
            <person name="Saw J.H."/>
            <person name="Jorgensen S.L."/>
            <person name="Zaremba-Niedzwiedzka K."/>
            <person name="Martijn J."/>
            <person name="Lind A.E."/>
            <person name="van Eijk R."/>
            <person name="Schleper C."/>
            <person name="Guy L."/>
            <person name="Ettema T.J."/>
        </authorList>
    </citation>
    <scope>NUCLEOTIDE SEQUENCE</scope>
</reference>
<name>A0A0F9N4H4_9ZZZZ</name>